<feature type="region of interest" description="Disordered" evidence="1">
    <location>
        <begin position="105"/>
        <end position="170"/>
    </location>
</feature>
<dbReference type="EMBL" id="MWWX01000017">
    <property type="protein sequence ID" value="OZG60177.1"/>
    <property type="molecule type" value="Genomic_DNA"/>
</dbReference>
<name>A0A261FM03_9BIFI</name>
<accession>A0A261FM03</accession>
<proteinExistence type="predicted"/>
<feature type="compositionally biased region" description="Basic and acidic residues" evidence="1">
    <location>
        <begin position="125"/>
        <end position="134"/>
    </location>
</feature>
<evidence type="ECO:0000256" key="2">
    <source>
        <dbReference type="SAM" id="Phobius"/>
    </source>
</evidence>
<keyword evidence="2" id="KW-0812">Transmembrane</keyword>
<dbReference type="STRING" id="1603886.GCA_001895165_01800"/>
<evidence type="ECO:0000256" key="1">
    <source>
        <dbReference type="SAM" id="MobiDB-lite"/>
    </source>
</evidence>
<gene>
    <name evidence="3" type="ORF">BLEM_1866</name>
</gene>
<dbReference type="Proteomes" id="UP000216352">
    <property type="component" value="Unassembled WGS sequence"/>
</dbReference>
<reference evidence="3 4" key="1">
    <citation type="journal article" date="2017" name="BMC Genomics">
        <title>Comparative genomic and phylogenomic analyses of the Bifidobacteriaceae family.</title>
        <authorList>
            <person name="Lugli G.A."/>
            <person name="Milani C."/>
            <person name="Turroni F."/>
            <person name="Duranti S."/>
            <person name="Mancabelli L."/>
            <person name="Mangifesta M."/>
            <person name="Ferrario C."/>
            <person name="Modesto M."/>
            <person name="Mattarelli P."/>
            <person name="Jiri K."/>
            <person name="van Sinderen D."/>
            <person name="Ventura M."/>
        </authorList>
    </citation>
    <scope>NUCLEOTIDE SEQUENCE [LARGE SCALE GENOMIC DNA]</scope>
    <source>
        <strain evidence="3 4">DSM 28807</strain>
    </source>
</reference>
<organism evidence="3 4">
    <name type="scientific">Bifidobacterium lemurum</name>
    <dbReference type="NCBI Taxonomy" id="1603886"/>
    <lineage>
        <taxon>Bacteria</taxon>
        <taxon>Bacillati</taxon>
        <taxon>Actinomycetota</taxon>
        <taxon>Actinomycetes</taxon>
        <taxon>Bifidobacteriales</taxon>
        <taxon>Bifidobacteriaceae</taxon>
        <taxon>Bifidobacterium</taxon>
    </lineage>
</organism>
<feature type="transmembrane region" description="Helical" evidence="2">
    <location>
        <begin position="178"/>
        <end position="201"/>
    </location>
</feature>
<sequence>MTNDIEYAPEHNPRLDQDYAIDVSSYLSHAYTQLAESSLQDDYPLYVDYLQQRDDVKRMLARLENGSMPDDLVEMAKTIDDLRVSKFADADGNISVSSLLASVRASGATEDDTDEHDDAPDGAADGEHGSSERDADSDDETVSNGDDRSSSSKAGESNVQNETPRGRHATTRKRIEPLAIASTALVSLFFVALVAAVLFALRLYGVL</sequence>
<dbReference type="AlphaFoldDB" id="A0A261FM03"/>
<protein>
    <submittedName>
        <fullName evidence="3">Uncharacterized protein</fullName>
    </submittedName>
</protein>
<evidence type="ECO:0000313" key="4">
    <source>
        <dbReference type="Proteomes" id="UP000216352"/>
    </source>
</evidence>
<comment type="caution">
    <text evidence="3">The sequence shown here is derived from an EMBL/GenBank/DDBJ whole genome shotgun (WGS) entry which is preliminary data.</text>
</comment>
<feature type="compositionally biased region" description="Polar residues" evidence="1">
    <location>
        <begin position="151"/>
        <end position="163"/>
    </location>
</feature>
<keyword evidence="2" id="KW-1133">Transmembrane helix</keyword>
<evidence type="ECO:0000313" key="3">
    <source>
        <dbReference type="EMBL" id="OZG60177.1"/>
    </source>
</evidence>
<dbReference type="RefSeq" id="WP_072726659.1">
    <property type="nucleotide sequence ID" value="NZ_BDIS01000025.1"/>
</dbReference>
<keyword evidence="2" id="KW-0472">Membrane</keyword>
<keyword evidence="4" id="KW-1185">Reference proteome</keyword>
<feature type="compositionally biased region" description="Acidic residues" evidence="1">
    <location>
        <begin position="109"/>
        <end position="120"/>
    </location>
</feature>